<proteinExistence type="predicted"/>
<keyword evidence="1" id="KW-1133">Transmembrane helix</keyword>
<protein>
    <submittedName>
        <fullName evidence="2">MFS transporter, DHA1 family, bicyclomycin/chloramphenicol resistance protein</fullName>
    </submittedName>
</protein>
<evidence type="ECO:0000256" key="1">
    <source>
        <dbReference type="SAM" id="Phobius"/>
    </source>
</evidence>
<evidence type="ECO:0000313" key="2">
    <source>
        <dbReference type="EMBL" id="SFD51828.1"/>
    </source>
</evidence>
<feature type="transmembrane region" description="Helical" evidence="1">
    <location>
        <begin position="12"/>
        <end position="36"/>
    </location>
</feature>
<sequence length="70" mass="6926">MALDPHPAIAGLASSIGGTGQMLTGGLMIALAGPFIGGDVLSMIAAFASCAGVAWLAAPLPLPRLRLRKA</sequence>
<dbReference type="RefSeq" id="WP_149754202.1">
    <property type="nucleotide sequence ID" value="NZ_FOMS01000001.1"/>
</dbReference>
<dbReference type="Proteomes" id="UP000325289">
    <property type="component" value="Unassembled WGS sequence"/>
</dbReference>
<dbReference type="AlphaFoldDB" id="A0A1I1T3X7"/>
<keyword evidence="3" id="KW-1185">Reference proteome</keyword>
<organism evidence="2 3">
    <name type="scientific">Roseivivax sediminis</name>
    <dbReference type="NCBI Taxonomy" id="936889"/>
    <lineage>
        <taxon>Bacteria</taxon>
        <taxon>Pseudomonadati</taxon>
        <taxon>Pseudomonadota</taxon>
        <taxon>Alphaproteobacteria</taxon>
        <taxon>Rhodobacterales</taxon>
        <taxon>Roseobacteraceae</taxon>
        <taxon>Roseivivax</taxon>
    </lineage>
</organism>
<name>A0A1I1T3X7_9RHOB</name>
<accession>A0A1I1T3X7</accession>
<evidence type="ECO:0000313" key="3">
    <source>
        <dbReference type="Proteomes" id="UP000325289"/>
    </source>
</evidence>
<reference evidence="2 3" key="1">
    <citation type="submission" date="2016-10" db="EMBL/GenBank/DDBJ databases">
        <authorList>
            <person name="Varghese N."/>
            <person name="Submissions S."/>
        </authorList>
    </citation>
    <scope>NUCLEOTIDE SEQUENCE [LARGE SCALE GENOMIC DNA]</scope>
    <source>
        <strain evidence="3">YIM D21,KCTC 23444,ACCC 10710</strain>
    </source>
</reference>
<feature type="transmembrane region" description="Helical" evidence="1">
    <location>
        <begin position="42"/>
        <end position="62"/>
    </location>
</feature>
<gene>
    <name evidence="2" type="ORF">SAMN04515678_101409</name>
</gene>
<dbReference type="EMBL" id="FOMS01000001">
    <property type="protein sequence ID" value="SFD51828.1"/>
    <property type="molecule type" value="Genomic_DNA"/>
</dbReference>
<keyword evidence="1" id="KW-0812">Transmembrane</keyword>
<keyword evidence="1" id="KW-0472">Membrane</keyword>